<reference evidence="1 2" key="1">
    <citation type="submission" date="2018-08" db="EMBL/GenBank/DDBJ databases">
        <title>Draft genome sequences of two Aspergillus turcosus clinical strains isolated from bronchoalveolar lavage fluid: one azole-susceptible and the other azole-resistant.</title>
        <authorList>
            <person name="Parent-Michaud M."/>
            <person name="Dufresne P.J."/>
            <person name="Fournier E."/>
            <person name="Martineau C."/>
            <person name="Moreira S."/>
            <person name="Perkins V."/>
            <person name="De Repentigny L."/>
            <person name="Dufresne S.F."/>
        </authorList>
    </citation>
    <scope>NUCLEOTIDE SEQUENCE [LARGE SCALE GENOMIC DNA]</scope>
    <source>
        <strain evidence="1">HMR AF 1038</strain>
    </source>
</reference>
<dbReference type="STRING" id="1245748.A0A229WDN0"/>
<evidence type="ECO:0000313" key="1">
    <source>
        <dbReference type="EMBL" id="RLL94302.1"/>
    </source>
</evidence>
<protein>
    <recommendedName>
        <fullName evidence="3">Peptidase A2 domain-containing protein</fullName>
    </recommendedName>
</protein>
<gene>
    <name evidence="1" type="ORF">CFD26_100151</name>
</gene>
<keyword evidence="2" id="KW-1185">Reference proteome</keyword>
<name>A0A229WDN0_9EURO</name>
<dbReference type="Proteomes" id="UP000215289">
    <property type="component" value="Unassembled WGS sequence"/>
</dbReference>
<dbReference type="EMBL" id="NIDN02000215">
    <property type="protein sequence ID" value="RLL94302.1"/>
    <property type="molecule type" value="Genomic_DNA"/>
</dbReference>
<evidence type="ECO:0000313" key="2">
    <source>
        <dbReference type="Proteomes" id="UP000215289"/>
    </source>
</evidence>
<comment type="caution">
    <text evidence="1">The sequence shown here is derived from an EMBL/GenBank/DDBJ whole genome shotgun (WGS) entry which is preliminary data.</text>
</comment>
<dbReference type="AlphaFoldDB" id="A0A229WDN0"/>
<accession>A0A229WDN0</accession>
<organism evidence="1 2">
    <name type="scientific">Aspergillus turcosus</name>
    <dbReference type="NCBI Taxonomy" id="1245748"/>
    <lineage>
        <taxon>Eukaryota</taxon>
        <taxon>Fungi</taxon>
        <taxon>Dikarya</taxon>
        <taxon>Ascomycota</taxon>
        <taxon>Pezizomycotina</taxon>
        <taxon>Eurotiomycetes</taxon>
        <taxon>Eurotiomycetidae</taxon>
        <taxon>Eurotiales</taxon>
        <taxon>Aspergillaceae</taxon>
        <taxon>Aspergillus</taxon>
        <taxon>Aspergillus subgen. Fumigati</taxon>
    </lineage>
</organism>
<proteinExistence type="predicted"/>
<evidence type="ECO:0008006" key="3">
    <source>
        <dbReference type="Google" id="ProtNLM"/>
    </source>
</evidence>
<dbReference type="OrthoDB" id="4653208at2759"/>
<sequence length="344" mass="38231">MASAKRPHSGYSPTIAAVERKRARLLLEDDFGQIPIHRDWQADEQEQSTMDSHKTRTLHPREVLRQVADSMNGQRNELSVTLPAHTTWKSAIRAAEAALGDIDESLLLMPRGTGNRRSLRKTALQLASESPSENVLGRPIRTSVDLKTVEPRPPISEAARERLCKMAKKAAKTEFREPYASLRPALGEGYLPIIRADLILRGMDSNETDPICKLEGINMIFDTGAHRTIIAEDLLSASFREYLKDSVHDPYRLSNGLVLQIDAGIALTNCPVAIEAVAVIVPKVKMPNELVGVLFGQFSCIDRLSLRAIPRQILLAKGEEISEELWGDIVAEEYLNLDDEIVTL</sequence>